<dbReference type="GO" id="GO:0003700">
    <property type="term" value="F:DNA-binding transcription factor activity"/>
    <property type="evidence" value="ECO:0007669"/>
    <property type="project" value="InterPro"/>
</dbReference>
<dbReference type="SUPFAM" id="SSF46955">
    <property type="entry name" value="Putative DNA-binding domain"/>
    <property type="match status" value="1"/>
</dbReference>
<sequence length="153" mass="17103">MATTEKATAADAASVSIQDVSRLSGLSEATLRYYEKIGLIAPVPRDESSGHRRYGGPAVETIQALGCLRATGMSVQDMRAYLRHLDGADGDAARMRALFERNAERVEQEIGHLRVRLRYLRLKADLWDARERGDAEAEHRSVEKITHTARELR</sequence>
<dbReference type="GO" id="GO:0003677">
    <property type="term" value="F:DNA binding"/>
    <property type="evidence" value="ECO:0007669"/>
    <property type="project" value="UniProtKB-KW"/>
</dbReference>
<reference evidence="3" key="2">
    <citation type="submission" date="2020-09" db="EMBL/GenBank/DDBJ databases">
        <authorList>
            <person name="Sun Q."/>
            <person name="Ohkuma M."/>
        </authorList>
    </citation>
    <scope>NUCLEOTIDE SEQUENCE</scope>
    <source>
        <strain evidence="3">JCM 4790</strain>
    </source>
</reference>
<dbReference type="EMBL" id="BMVU01000006">
    <property type="protein sequence ID" value="GGX66423.1"/>
    <property type="molecule type" value="Genomic_DNA"/>
</dbReference>
<dbReference type="RefSeq" id="WP_190189928.1">
    <property type="nucleotide sequence ID" value="NZ_BMVU01000006.1"/>
</dbReference>
<evidence type="ECO:0000313" key="3">
    <source>
        <dbReference type="EMBL" id="GGX66423.1"/>
    </source>
</evidence>
<evidence type="ECO:0000259" key="2">
    <source>
        <dbReference type="PROSITE" id="PS50937"/>
    </source>
</evidence>
<accession>A0A918NFD5</accession>
<dbReference type="Proteomes" id="UP000619244">
    <property type="component" value="Unassembled WGS sequence"/>
</dbReference>
<dbReference type="SMART" id="SM00422">
    <property type="entry name" value="HTH_MERR"/>
    <property type="match status" value="1"/>
</dbReference>
<proteinExistence type="predicted"/>
<dbReference type="InterPro" id="IPR047057">
    <property type="entry name" value="MerR_fam"/>
</dbReference>
<name>A0A918NFD5_9ACTN</name>
<organism evidence="3 4">
    <name type="scientific">Streptomyces minutiscleroticus</name>
    <dbReference type="NCBI Taxonomy" id="68238"/>
    <lineage>
        <taxon>Bacteria</taxon>
        <taxon>Bacillati</taxon>
        <taxon>Actinomycetota</taxon>
        <taxon>Actinomycetes</taxon>
        <taxon>Kitasatosporales</taxon>
        <taxon>Streptomycetaceae</taxon>
        <taxon>Streptomyces</taxon>
    </lineage>
</organism>
<dbReference type="PANTHER" id="PTHR30204:SF98">
    <property type="entry name" value="HTH-TYPE TRANSCRIPTIONAL REGULATOR ADHR"/>
    <property type="match status" value="1"/>
</dbReference>
<feature type="domain" description="HTH merR-type" evidence="2">
    <location>
        <begin position="16"/>
        <end position="84"/>
    </location>
</feature>
<dbReference type="PANTHER" id="PTHR30204">
    <property type="entry name" value="REDOX-CYCLING DRUG-SENSING TRANSCRIPTIONAL ACTIVATOR SOXR"/>
    <property type="match status" value="1"/>
</dbReference>
<dbReference type="InterPro" id="IPR009061">
    <property type="entry name" value="DNA-bd_dom_put_sf"/>
</dbReference>
<evidence type="ECO:0000256" key="1">
    <source>
        <dbReference type="ARBA" id="ARBA00023125"/>
    </source>
</evidence>
<comment type="caution">
    <text evidence="3">The sequence shown here is derived from an EMBL/GenBank/DDBJ whole genome shotgun (WGS) entry which is preliminary data.</text>
</comment>
<gene>
    <name evidence="3" type="ORF">GCM10010358_21080</name>
</gene>
<evidence type="ECO:0000313" key="4">
    <source>
        <dbReference type="Proteomes" id="UP000619244"/>
    </source>
</evidence>
<reference evidence="3" key="1">
    <citation type="journal article" date="2014" name="Int. J. Syst. Evol. Microbiol.">
        <title>Complete genome sequence of Corynebacterium casei LMG S-19264T (=DSM 44701T), isolated from a smear-ripened cheese.</title>
        <authorList>
            <consortium name="US DOE Joint Genome Institute (JGI-PGF)"/>
            <person name="Walter F."/>
            <person name="Albersmeier A."/>
            <person name="Kalinowski J."/>
            <person name="Ruckert C."/>
        </authorList>
    </citation>
    <scope>NUCLEOTIDE SEQUENCE</scope>
    <source>
        <strain evidence="3">JCM 4790</strain>
    </source>
</reference>
<keyword evidence="1" id="KW-0238">DNA-binding</keyword>
<dbReference type="AlphaFoldDB" id="A0A918NFD5"/>
<keyword evidence="4" id="KW-1185">Reference proteome</keyword>
<dbReference type="Gene3D" id="1.10.1660.10">
    <property type="match status" value="1"/>
</dbReference>
<dbReference type="InterPro" id="IPR000551">
    <property type="entry name" value="MerR-type_HTH_dom"/>
</dbReference>
<protein>
    <submittedName>
        <fullName evidence="3">MerR family transcriptional regulator</fullName>
    </submittedName>
</protein>
<dbReference type="PROSITE" id="PS50937">
    <property type="entry name" value="HTH_MERR_2"/>
    <property type="match status" value="1"/>
</dbReference>
<dbReference type="Pfam" id="PF13411">
    <property type="entry name" value="MerR_1"/>
    <property type="match status" value="1"/>
</dbReference>